<name>A0A0D0A3Z5_9AGAM</name>
<gene>
    <name evidence="1" type="ORF">CY34DRAFT_813993</name>
</gene>
<dbReference type="InParanoid" id="A0A0D0A3Z5"/>
<keyword evidence="2" id="KW-1185">Reference proteome</keyword>
<proteinExistence type="predicted"/>
<accession>A0A0D0A3Z5</accession>
<evidence type="ECO:0000313" key="1">
    <source>
        <dbReference type="EMBL" id="KIK32934.1"/>
    </source>
</evidence>
<dbReference type="EMBL" id="KN836074">
    <property type="protein sequence ID" value="KIK32934.1"/>
    <property type="molecule type" value="Genomic_DNA"/>
</dbReference>
<dbReference type="HOGENOM" id="CLU_3015806_0_0_1"/>
<protein>
    <submittedName>
        <fullName evidence="1">Uncharacterized protein</fullName>
    </submittedName>
</protein>
<reference evidence="2" key="2">
    <citation type="submission" date="2015-01" db="EMBL/GenBank/DDBJ databases">
        <title>Evolutionary Origins and Diversification of the Mycorrhizal Mutualists.</title>
        <authorList>
            <consortium name="DOE Joint Genome Institute"/>
            <consortium name="Mycorrhizal Genomics Consortium"/>
            <person name="Kohler A."/>
            <person name="Kuo A."/>
            <person name="Nagy L.G."/>
            <person name="Floudas D."/>
            <person name="Copeland A."/>
            <person name="Barry K.W."/>
            <person name="Cichocki N."/>
            <person name="Veneault-Fourrey C."/>
            <person name="LaButti K."/>
            <person name="Lindquist E.A."/>
            <person name="Lipzen A."/>
            <person name="Lundell T."/>
            <person name="Morin E."/>
            <person name="Murat C."/>
            <person name="Riley R."/>
            <person name="Ohm R."/>
            <person name="Sun H."/>
            <person name="Tunlid A."/>
            <person name="Henrissat B."/>
            <person name="Grigoriev I.V."/>
            <person name="Hibbett D.S."/>
            <person name="Martin F."/>
        </authorList>
    </citation>
    <scope>NUCLEOTIDE SEQUENCE [LARGE SCALE GENOMIC DNA]</scope>
    <source>
        <strain evidence="2">UH-Slu-Lm8-n1</strain>
    </source>
</reference>
<evidence type="ECO:0000313" key="2">
    <source>
        <dbReference type="Proteomes" id="UP000054485"/>
    </source>
</evidence>
<dbReference type="AlphaFoldDB" id="A0A0D0A3Z5"/>
<dbReference type="OrthoDB" id="10388216at2759"/>
<reference evidence="1 2" key="1">
    <citation type="submission" date="2014-04" db="EMBL/GenBank/DDBJ databases">
        <authorList>
            <consortium name="DOE Joint Genome Institute"/>
            <person name="Kuo A."/>
            <person name="Ruytinx J."/>
            <person name="Rineau F."/>
            <person name="Colpaert J."/>
            <person name="Kohler A."/>
            <person name="Nagy L.G."/>
            <person name="Floudas D."/>
            <person name="Copeland A."/>
            <person name="Barry K.W."/>
            <person name="Cichocki N."/>
            <person name="Veneault-Fourrey C."/>
            <person name="LaButti K."/>
            <person name="Lindquist E.A."/>
            <person name="Lipzen A."/>
            <person name="Lundell T."/>
            <person name="Morin E."/>
            <person name="Murat C."/>
            <person name="Sun H."/>
            <person name="Tunlid A."/>
            <person name="Henrissat B."/>
            <person name="Grigoriev I.V."/>
            <person name="Hibbett D.S."/>
            <person name="Martin F."/>
            <person name="Nordberg H.P."/>
            <person name="Cantor M.N."/>
            <person name="Hua S.X."/>
        </authorList>
    </citation>
    <scope>NUCLEOTIDE SEQUENCE [LARGE SCALE GENOMIC DNA]</scope>
    <source>
        <strain evidence="1 2">UH-Slu-Lm8-n1</strain>
    </source>
</reference>
<organism evidence="1 2">
    <name type="scientific">Suillus luteus UH-Slu-Lm8-n1</name>
    <dbReference type="NCBI Taxonomy" id="930992"/>
    <lineage>
        <taxon>Eukaryota</taxon>
        <taxon>Fungi</taxon>
        <taxon>Dikarya</taxon>
        <taxon>Basidiomycota</taxon>
        <taxon>Agaricomycotina</taxon>
        <taxon>Agaricomycetes</taxon>
        <taxon>Agaricomycetidae</taxon>
        <taxon>Boletales</taxon>
        <taxon>Suillineae</taxon>
        <taxon>Suillaceae</taxon>
        <taxon>Suillus</taxon>
    </lineage>
</organism>
<dbReference type="Proteomes" id="UP000054485">
    <property type="component" value="Unassembled WGS sequence"/>
</dbReference>
<sequence>MPTSFICHRYCNPTTSQAFIPTLRVSGQIFSMSRAPRQNNVKTQQFAAESTLIVLS</sequence>